<dbReference type="InterPro" id="IPR011604">
    <property type="entry name" value="PDDEXK-like_dom_sf"/>
</dbReference>
<protein>
    <recommendedName>
        <fullName evidence="1">YqaJ viral recombinase domain-containing protein</fullName>
    </recommendedName>
</protein>
<reference evidence="2" key="2">
    <citation type="submission" date="2020-09" db="EMBL/GenBank/DDBJ databases">
        <authorList>
            <person name="Sun Q."/>
            <person name="Zhou Y."/>
        </authorList>
    </citation>
    <scope>NUCLEOTIDE SEQUENCE</scope>
    <source>
        <strain evidence="2">CGMCC 1.15152</strain>
    </source>
</reference>
<accession>A0A917DES5</accession>
<evidence type="ECO:0000313" key="3">
    <source>
        <dbReference type="Proteomes" id="UP000633205"/>
    </source>
</evidence>
<dbReference type="InterPro" id="IPR019080">
    <property type="entry name" value="YqaJ_viral_recombinase"/>
</dbReference>
<proteinExistence type="predicted"/>
<gene>
    <name evidence="2" type="ORF">GCM10010915_10750</name>
</gene>
<dbReference type="AlphaFoldDB" id="A0A917DES5"/>
<dbReference type="Proteomes" id="UP000633205">
    <property type="component" value="Unassembled WGS sequence"/>
</dbReference>
<comment type="caution">
    <text evidence="2">The sequence shown here is derived from an EMBL/GenBank/DDBJ whole genome shotgun (WGS) entry which is preliminary data.</text>
</comment>
<dbReference type="Gene3D" id="3.90.320.10">
    <property type="match status" value="1"/>
</dbReference>
<organism evidence="2 3">
    <name type="scientific">Microbacterium faecale</name>
    <dbReference type="NCBI Taxonomy" id="1804630"/>
    <lineage>
        <taxon>Bacteria</taxon>
        <taxon>Bacillati</taxon>
        <taxon>Actinomycetota</taxon>
        <taxon>Actinomycetes</taxon>
        <taxon>Micrococcales</taxon>
        <taxon>Microbacteriaceae</taxon>
        <taxon>Microbacterium</taxon>
    </lineage>
</organism>
<sequence length="225" mass="25484">MPPELQERVVADSRDRVAWLRARSQGITATDVANLSTPASVLRAARQKLRPSGFSGNAYTDHGRRREPEIAMWVESEHGILPSTALFRADVEKRHLATPDGVGVDDGGRVVLAEIKTTNKPWRTIPRAYLRQVWWQQHVLGAERTLFTWEEHRDFRPVHDEPKCLWIDRDEAEIDKLVTLATALIDELYQLTTGQNIRAGSTSPREQAMLRAATQDAYRALALID</sequence>
<evidence type="ECO:0000313" key="2">
    <source>
        <dbReference type="EMBL" id="GGD32245.1"/>
    </source>
</evidence>
<dbReference type="Pfam" id="PF09588">
    <property type="entry name" value="YqaJ"/>
    <property type="match status" value="1"/>
</dbReference>
<feature type="domain" description="YqaJ viral recombinase" evidence="1">
    <location>
        <begin position="19"/>
        <end position="142"/>
    </location>
</feature>
<reference evidence="2" key="1">
    <citation type="journal article" date="2014" name="Int. J. Syst. Evol. Microbiol.">
        <title>Complete genome sequence of Corynebacterium casei LMG S-19264T (=DSM 44701T), isolated from a smear-ripened cheese.</title>
        <authorList>
            <consortium name="US DOE Joint Genome Institute (JGI-PGF)"/>
            <person name="Walter F."/>
            <person name="Albersmeier A."/>
            <person name="Kalinowski J."/>
            <person name="Ruckert C."/>
        </authorList>
    </citation>
    <scope>NUCLEOTIDE SEQUENCE</scope>
    <source>
        <strain evidence="2">CGMCC 1.15152</strain>
    </source>
</reference>
<dbReference type="InterPro" id="IPR011335">
    <property type="entry name" value="Restrct_endonuc-II-like"/>
</dbReference>
<evidence type="ECO:0000259" key="1">
    <source>
        <dbReference type="Pfam" id="PF09588"/>
    </source>
</evidence>
<dbReference type="SUPFAM" id="SSF52980">
    <property type="entry name" value="Restriction endonuclease-like"/>
    <property type="match status" value="1"/>
</dbReference>
<name>A0A917DES5_9MICO</name>
<dbReference type="EMBL" id="BMHO01000001">
    <property type="protein sequence ID" value="GGD32245.1"/>
    <property type="molecule type" value="Genomic_DNA"/>
</dbReference>
<keyword evidence="3" id="KW-1185">Reference proteome</keyword>